<reference evidence="13 14" key="1">
    <citation type="submission" date="2023-09" db="EMBL/GenBank/DDBJ databases">
        <title>Pangenome analysis of Batrachochytrium dendrobatidis and related Chytrids.</title>
        <authorList>
            <person name="Yacoub M.N."/>
            <person name="Stajich J.E."/>
            <person name="James T.Y."/>
        </authorList>
    </citation>
    <scope>NUCLEOTIDE SEQUENCE [LARGE SCALE GENOMIC DNA]</scope>
    <source>
        <strain evidence="13 14">JEL0888</strain>
    </source>
</reference>
<evidence type="ECO:0000256" key="3">
    <source>
        <dbReference type="ARBA" id="ARBA00012243"/>
    </source>
</evidence>
<dbReference type="EC" id="4.1.1.65" evidence="3"/>
<evidence type="ECO:0000256" key="7">
    <source>
        <dbReference type="ARBA" id="ARBA00023209"/>
    </source>
</evidence>
<evidence type="ECO:0000256" key="2">
    <source>
        <dbReference type="ARBA" id="ARBA00005189"/>
    </source>
</evidence>
<dbReference type="GO" id="GO:0004609">
    <property type="term" value="F:phosphatidylserine decarboxylase activity"/>
    <property type="evidence" value="ECO:0007669"/>
    <property type="project" value="UniProtKB-EC"/>
</dbReference>
<keyword evidence="6" id="KW-0443">Lipid metabolism</keyword>
<keyword evidence="12" id="KW-1133">Transmembrane helix</keyword>
<dbReference type="PANTHER" id="PTHR10067">
    <property type="entry name" value="PHOSPHATIDYLSERINE DECARBOXYLASE"/>
    <property type="match status" value="1"/>
</dbReference>
<protein>
    <recommendedName>
        <fullName evidence="3">phosphatidylserine decarboxylase</fullName>
        <ecNumber evidence="3">4.1.1.65</ecNumber>
    </recommendedName>
</protein>
<comment type="caution">
    <text evidence="13">The sequence shown here is derived from an EMBL/GenBank/DDBJ whole genome shotgun (WGS) entry which is preliminary data.</text>
</comment>
<evidence type="ECO:0000256" key="10">
    <source>
        <dbReference type="ARBA" id="ARBA00023317"/>
    </source>
</evidence>
<evidence type="ECO:0000256" key="12">
    <source>
        <dbReference type="SAM" id="Phobius"/>
    </source>
</evidence>
<evidence type="ECO:0000256" key="1">
    <source>
        <dbReference type="ARBA" id="ARBA00001928"/>
    </source>
</evidence>
<keyword evidence="4" id="KW-0444">Lipid biosynthesis</keyword>
<dbReference type="Pfam" id="PF02666">
    <property type="entry name" value="PS_Dcarbxylase"/>
    <property type="match status" value="1"/>
</dbReference>
<dbReference type="NCBIfam" id="TIGR00163">
    <property type="entry name" value="PS_decarb"/>
    <property type="match status" value="1"/>
</dbReference>
<evidence type="ECO:0000256" key="8">
    <source>
        <dbReference type="ARBA" id="ARBA00023239"/>
    </source>
</evidence>
<feature type="transmembrane region" description="Helical" evidence="12">
    <location>
        <begin position="178"/>
        <end position="197"/>
    </location>
</feature>
<sequence>MISAFVAFHNIDLDEILEPMESFKTFNQFFCRKLKPSARIADSADPLVALSPADARTTVFKTVQAATQLWIKGSSFTIASLLGSDEEARLHLLSNFSLSRADFGPQNQAKRFEHGSLAIFRLAPQDYHRFHFPVDGVVRETRSIDGTLFAVNPIAVRSVIDVYTENLRTVTTMDSTHFGRVAIVAIGAMLTGSIVLSTKPGTMVRRMDEHGFFKFGGSTIVVLFEAGVIDFSSDLLENSSQALETLVRVGSAIGGRRQV</sequence>
<keyword evidence="14" id="KW-1185">Reference proteome</keyword>
<comment type="pathway">
    <text evidence="11">Phospholipid metabolism; phosphatidylethanolamine biosynthesis.</text>
</comment>
<evidence type="ECO:0000313" key="14">
    <source>
        <dbReference type="Proteomes" id="UP001527925"/>
    </source>
</evidence>
<evidence type="ECO:0000256" key="11">
    <source>
        <dbReference type="ARBA" id="ARBA00024326"/>
    </source>
</evidence>
<dbReference type="PANTHER" id="PTHR10067:SF17">
    <property type="entry name" value="PHOSPHATIDYLSERINE DECARBOXYLASE PROENZYME 2"/>
    <property type="match status" value="1"/>
</dbReference>
<comment type="pathway">
    <text evidence="2">Lipid metabolism.</text>
</comment>
<proteinExistence type="predicted"/>
<keyword evidence="10" id="KW-0670">Pyruvate</keyword>
<comment type="cofactor">
    <cofactor evidence="1">
        <name>pyruvate</name>
        <dbReference type="ChEBI" id="CHEBI:15361"/>
    </cofactor>
</comment>
<dbReference type="InterPro" id="IPR033177">
    <property type="entry name" value="PSD-B"/>
</dbReference>
<dbReference type="InterPro" id="IPR003817">
    <property type="entry name" value="PS_Dcarbxylase"/>
</dbReference>
<gene>
    <name evidence="13" type="primary">PSD2_2</name>
    <name evidence="13" type="ORF">HK105_203738</name>
</gene>
<evidence type="ECO:0000256" key="5">
    <source>
        <dbReference type="ARBA" id="ARBA00022793"/>
    </source>
</evidence>
<evidence type="ECO:0000256" key="9">
    <source>
        <dbReference type="ARBA" id="ARBA00023264"/>
    </source>
</evidence>
<evidence type="ECO:0000256" key="6">
    <source>
        <dbReference type="ARBA" id="ARBA00023098"/>
    </source>
</evidence>
<name>A0ABR4NAU1_9FUNG</name>
<keyword evidence="12" id="KW-0472">Membrane</keyword>
<organism evidence="13 14">
    <name type="scientific">Polyrhizophydium stewartii</name>
    <dbReference type="NCBI Taxonomy" id="2732419"/>
    <lineage>
        <taxon>Eukaryota</taxon>
        <taxon>Fungi</taxon>
        <taxon>Fungi incertae sedis</taxon>
        <taxon>Chytridiomycota</taxon>
        <taxon>Chytridiomycota incertae sedis</taxon>
        <taxon>Chytridiomycetes</taxon>
        <taxon>Rhizophydiales</taxon>
        <taxon>Rhizophydiales incertae sedis</taxon>
        <taxon>Polyrhizophydium</taxon>
    </lineage>
</organism>
<keyword evidence="5" id="KW-0210">Decarboxylase</keyword>
<keyword evidence="8 13" id="KW-0456">Lyase</keyword>
<keyword evidence="7" id="KW-0594">Phospholipid biosynthesis</keyword>
<evidence type="ECO:0000256" key="4">
    <source>
        <dbReference type="ARBA" id="ARBA00022516"/>
    </source>
</evidence>
<keyword evidence="12" id="KW-0812">Transmembrane</keyword>
<dbReference type="EMBL" id="JADGIZ020000015">
    <property type="protein sequence ID" value="KAL2916626.1"/>
    <property type="molecule type" value="Genomic_DNA"/>
</dbReference>
<evidence type="ECO:0000313" key="13">
    <source>
        <dbReference type="EMBL" id="KAL2916626.1"/>
    </source>
</evidence>
<keyword evidence="9" id="KW-1208">Phospholipid metabolism</keyword>
<dbReference type="Proteomes" id="UP001527925">
    <property type="component" value="Unassembled WGS sequence"/>
</dbReference>
<accession>A0ABR4NAU1</accession>